<dbReference type="PROSITE" id="PS51192">
    <property type="entry name" value="HELICASE_ATP_BIND_1"/>
    <property type="match status" value="1"/>
</dbReference>
<evidence type="ECO:0000256" key="4">
    <source>
        <dbReference type="ARBA" id="ARBA00022840"/>
    </source>
</evidence>
<dbReference type="InterPro" id="IPR001650">
    <property type="entry name" value="Helicase_C-like"/>
</dbReference>
<dbReference type="InterPro" id="IPR027417">
    <property type="entry name" value="P-loop_NTPase"/>
</dbReference>
<dbReference type="RefSeq" id="WP_342902514.1">
    <property type="nucleotide sequence ID" value="NZ_JBCHKU010000042.1"/>
</dbReference>
<dbReference type="PANTHER" id="PTHR47961:SF6">
    <property type="entry name" value="DNA-DIRECTED DNA POLYMERASE"/>
    <property type="match status" value="1"/>
</dbReference>
<dbReference type="SMART" id="SM00487">
    <property type="entry name" value="DEXDc"/>
    <property type="match status" value="1"/>
</dbReference>
<feature type="domain" description="Helicase ATP-binding" evidence="5">
    <location>
        <begin position="276"/>
        <end position="459"/>
    </location>
</feature>
<evidence type="ECO:0000256" key="2">
    <source>
        <dbReference type="ARBA" id="ARBA00022801"/>
    </source>
</evidence>
<evidence type="ECO:0000256" key="3">
    <source>
        <dbReference type="ARBA" id="ARBA00022806"/>
    </source>
</evidence>
<dbReference type="InterPro" id="IPR011545">
    <property type="entry name" value="DEAD/DEAH_box_helicase_dom"/>
</dbReference>
<comment type="caution">
    <text evidence="7">The sequence shown here is derived from an EMBL/GenBank/DDBJ whole genome shotgun (WGS) entry which is preliminary data.</text>
</comment>
<organism evidence="7 8">
    <name type="scientific">Shewanella vaxholmensis</name>
    <dbReference type="NCBI Taxonomy" id="3063535"/>
    <lineage>
        <taxon>Bacteria</taxon>
        <taxon>Pseudomonadati</taxon>
        <taxon>Pseudomonadota</taxon>
        <taxon>Gammaproteobacteria</taxon>
        <taxon>Alteromonadales</taxon>
        <taxon>Shewanellaceae</taxon>
        <taxon>Shewanella</taxon>
    </lineage>
</organism>
<evidence type="ECO:0000313" key="7">
    <source>
        <dbReference type="EMBL" id="MEM6250995.1"/>
    </source>
</evidence>
<evidence type="ECO:0000313" key="8">
    <source>
        <dbReference type="Proteomes" id="UP001489333"/>
    </source>
</evidence>
<keyword evidence="1" id="KW-0547">Nucleotide-binding</keyword>
<dbReference type="Proteomes" id="UP001489333">
    <property type="component" value="Unassembled WGS sequence"/>
</dbReference>
<accession>A0ABU9UXP0</accession>
<dbReference type="Gene3D" id="3.40.50.300">
    <property type="entry name" value="P-loop containing nucleotide triphosphate hydrolases"/>
    <property type="match status" value="2"/>
</dbReference>
<gene>
    <name evidence="7" type="ORF">AAGS29_20585</name>
</gene>
<dbReference type="GO" id="GO:0004386">
    <property type="term" value="F:helicase activity"/>
    <property type="evidence" value="ECO:0007669"/>
    <property type="project" value="UniProtKB-KW"/>
</dbReference>
<dbReference type="InterPro" id="IPR014001">
    <property type="entry name" value="Helicase_ATP-bd"/>
</dbReference>
<evidence type="ECO:0000259" key="5">
    <source>
        <dbReference type="PROSITE" id="PS51192"/>
    </source>
</evidence>
<dbReference type="SMART" id="SM00490">
    <property type="entry name" value="HELICc"/>
    <property type="match status" value="1"/>
</dbReference>
<keyword evidence="3 7" id="KW-0347">Helicase</keyword>
<sequence>MRFENQSSKLLSITKSKAKMHEFGLDEEHHIRLIESPTKLLLMTIGILGDLCREELSLVQNFEIYEKSKSELRNVAKYFDALISSKLQPDYDYYLCLLGAASYYLADMPGSSFVLTRKLETLGPKFSTQKNGSVKLDLPLGYVELMASLEWALVADFTSSSIKSILVPFESNRSVSSKFRLKIEYCIKVFYVQNIDLTKIINKYLLRFREYIYSNGTDRELFLVDVFTVVIKRKLESSAMKLLPKYSKLPIGKWFAALNRSNFIQEFWPAQKLLGEAGIFHGKSAVIQLPTSAGKTKSAELIIRSSFLSGRASVAVIIAPFRSLCREISSSMSIAFSDENVFVNQLNDVPQIDYFDLELFSRLFGKEDISGSPTIVIATPEKLVYLLRHQPELAGAISLVIYDEGHQFDTGARGVTYELLLTSLKRELREQTQHVLISAVLSNAESIGDWLYAGEGSVVNGAECLSTERSIAFASWRNGRGQFHYVEPFDIDVEQFFVPRVMESLKLPKKDTQTVQRYFPPKDDKSLVAAYLGIKLSEHGPVAVFCGQKSSVIKICREVLEPLEIIEQLDDPIRFSDQDEIQKIGKLSELHLGSSSVVTKAIKRGVLPHSANIPNGLRISVEHAMEYGYGRCVVCTSTLAQGVNLPIKYLVVSGVFQGEKLISTRDFHNLLGRAGRAGKHTEGSIIFADTELFDNRRTSKRRQWSQINNLLDPSQSESCLSSLLTLVQPFVDDPFNIDPIKQLQSPEKYEKLSIQAAELRGIQLTSLLKQMRQRVGYIESLESYLLANLTSDEMLDGKDLTELCQETFAYRLASDTEKDKLVQVFKMVAERVKQIEVEKRPCFGKALLGINKLEFLETWLLENIEALDEGSDVLATLESLWPVIDNLSMNNSLGKLIGENAPLLVAKQWCSGVSYNEILLQTKRADFKFRAGSQQRSLKIENITDICDGALGYDAMLIVGACADLIESLFGKPLLADSIRDLQLALRIGLSDNIAKELYAIGLADRAVALAVSDCIAKSGKEVSEYGKSLAVTHREAIEPELHKFPSVFFNSLYGNS</sequence>
<dbReference type="InterPro" id="IPR050474">
    <property type="entry name" value="Hel308_SKI2-like"/>
</dbReference>
<dbReference type="EMBL" id="JBCHKU010000042">
    <property type="protein sequence ID" value="MEM6250995.1"/>
    <property type="molecule type" value="Genomic_DNA"/>
</dbReference>
<keyword evidence="2" id="KW-0378">Hydrolase</keyword>
<protein>
    <submittedName>
        <fullName evidence="7">DEAD/DEAH box helicase</fullName>
    </submittedName>
</protein>
<dbReference type="Pfam" id="PF00270">
    <property type="entry name" value="DEAD"/>
    <property type="match status" value="1"/>
</dbReference>
<reference evidence="7 8" key="1">
    <citation type="submission" date="2024-04" db="EMBL/GenBank/DDBJ databases">
        <title>Novel Shewanella species isolated from Baltic Sea sediments.</title>
        <authorList>
            <person name="Martin-Rodriguez A.J."/>
            <person name="Fernandez-Juarez V."/>
            <person name="Valeriano V.D."/>
            <person name="Mihindukulasooriya I."/>
            <person name="Ceresnova L."/>
            <person name="Joffre E."/>
            <person name="Jensie-Markopoulos S."/>
            <person name="Moore E.R.B."/>
            <person name="Sjoling A."/>
        </authorList>
    </citation>
    <scope>NUCLEOTIDE SEQUENCE [LARGE SCALE GENOMIC DNA]</scope>
    <source>
        <strain evidence="7 8">VAX-SP0-0CM-1</strain>
    </source>
</reference>
<keyword evidence="4" id="KW-0067">ATP-binding</keyword>
<feature type="domain" description="Helicase C-terminal" evidence="6">
    <location>
        <begin position="526"/>
        <end position="715"/>
    </location>
</feature>
<evidence type="ECO:0000256" key="1">
    <source>
        <dbReference type="ARBA" id="ARBA00022741"/>
    </source>
</evidence>
<proteinExistence type="predicted"/>
<evidence type="ECO:0000259" key="6">
    <source>
        <dbReference type="PROSITE" id="PS51194"/>
    </source>
</evidence>
<dbReference type="SUPFAM" id="SSF52540">
    <property type="entry name" value="P-loop containing nucleoside triphosphate hydrolases"/>
    <property type="match status" value="1"/>
</dbReference>
<keyword evidence="8" id="KW-1185">Reference proteome</keyword>
<dbReference type="PANTHER" id="PTHR47961">
    <property type="entry name" value="DNA POLYMERASE THETA, PUTATIVE (AFU_ORTHOLOGUE AFUA_1G05260)-RELATED"/>
    <property type="match status" value="1"/>
</dbReference>
<name>A0ABU9UXP0_9GAMM</name>
<dbReference type="PROSITE" id="PS51194">
    <property type="entry name" value="HELICASE_CTER"/>
    <property type="match status" value="1"/>
</dbReference>